<feature type="domain" description="FYVE-type" evidence="6">
    <location>
        <begin position="291"/>
        <end position="352"/>
    </location>
</feature>
<comment type="caution">
    <text evidence="7">The sequence shown here is derived from an EMBL/GenBank/DDBJ whole genome shotgun (WGS) entry which is preliminary data.</text>
</comment>
<feature type="compositionally biased region" description="Basic and acidic residues" evidence="5">
    <location>
        <begin position="488"/>
        <end position="502"/>
    </location>
</feature>
<dbReference type="SUPFAM" id="SSF57903">
    <property type="entry name" value="FYVE/PHD zinc finger"/>
    <property type="match status" value="1"/>
</dbReference>
<feature type="region of interest" description="Disordered" evidence="5">
    <location>
        <begin position="714"/>
        <end position="735"/>
    </location>
</feature>
<keyword evidence="2 4" id="KW-0863">Zinc-finger</keyword>
<gene>
    <name evidence="7" type="ORF">HBR001_LOCUS2143</name>
</gene>
<dbReference type="AlphaFoldDB" id="A0AAV0TET4"/>
<evidence type="ECO:0000256" key="4">
    <source>
        <dbReference type="PROSITE-ProRule" id="PRU00091"/>
    </source>
</evidence>
<dbReference type="InterPro" id="IPR000306">
    <property type="entry name" value="Znf_FYVE"/>
</dbReference>
<evidence type="ECO:0000313" key="7">
    <source>
        <dbReference type="EMBL" id="CAI5719167.1"/>
    </source>
</evidence>
<keyword evidence="8" id="KW-1185">Reference proteome</keyword>
<evidence type="ECO:0000256" key="1">
    <source>
        <dbReference type="ARBA" id="ARBA00022723"/>
    </source>
</evidence>
<feature type="compositionally biased region" description="Low complexity" evidence="5">
    <location>
        <begin position="523"/>
        <end position="548"/>
    </location>
</feature>
<reference evidence="7" key="1">
    <citation type="submission" date="2022-12" db="EMBL/GenBank/DDBJ databases">
        <authorList>
            <person name="Webb A."/>
        </authorList>
    </citation>
    <scope>NUCLEOTIDE SEQUENCE</scope>
    <source>
        <strain evidence="7">Hp1</strain>
    </source>
</reference>
<dbReference type="PANTHER" id="PTHR13510">
    <property type="entry name" value="FYVE-FINGER-CONTAINING RAB5 EFFECTOR PROTEIN RABENOSYN-5-RELATED"/>
    <property type="match status" value="1"/>
</dbReference>
<dbReference type="Gene3D" id="3.30.40.10">
    <property type="entry name" value="Zinc/RING finger domain, C3HC4 (zinc finger)"/>
    <property type="match status" value="1"/>
</dbReference>
<keyword evidence="3" id="KW-0862">Zinc</keyword>
<feature type="compositionally biased region" description="Basic and acidic residues" evidence="5">
    <location>
        <begin position="430"/>
        <end position="439"/>
    </location>
</feature>
<proteinExistence type="predicted"/>
<evidence type="ECO:0000256" key="3">
    <source>
        <dbReference type="ARBA" id="ARBA00022833"/>
    </source>
</evidence>
<dbReference type="Pfam" id="PF01363">
    <property type="entry name" value="FYVE"/>
    <property type="match status" value="1"/>
</dbReference>
<feature type="region of interest" description="Disordered" evidence="5">
    <location>
        <begin position="355"/>
        <end position="565"/>
    </location>
</feature>
<dbReference type="EMBL" id="CANTFL010000228">
    <property type="protein sequence ID" value="CAI5719167.1"/>
    <property type="molecule type" value="Genomic_DNA"/>
</dbReference>
<sequence>MPKSLPLPPHYFPCPALTPREEQHLVTKARDSANALIDVTRNHEGPVRWEAAGGHRGVQMYKGEARYPEAVVGEALTYGCGATTIRSTLEEVAAFFDVSSDAKLAAFAASSADVLDAQLLYALTDTALLNDDRRAHDRSRPSRAGASKLGHVTQVTVKWFASEMPSKLLKHRDFLTVECQSTFTDVSGRRGYVRSYHSIKLPACPELSDYSLVRGSFYHTGYVFVESERHGFLDVIYSGQVNMKGNAKIPTSLFMTIQKKRLSSIADLPRLITRRRLGAQRFLGDLEIVPKSLRARCNLCATKFGLITRKARCRKCGEVVCASACSTEWEVSIPGQGVRKVRVCSKCAQNTDLPELDNLPASEPYSESGSGLEDLDDGPVLSVRAPGHQYVKKGTSESSVRRAGEPSSDSDVLDGDRRRRSHRRGGRYSHNGDKRHSLDESYYDTDPEHTGGAGGLPSGDDARLSLDSGHYTNDSGEPDETLSHRRRRDDQRYDPRNPDMYDHQTYGASPPQFHDEEQRRALQRQQRALQQQRNKQRLLQRQQQQQEALMRRRQQQGQDSEHYHAGSEDYMSHSEFSDSLASSDGPSFLTSSLLAQHTKQMGKPGPVTQDERNAAQLAVQQHREQSEGRATSIDLNVALASPALGPELRLTQLEQLQVQQWAEQEARFRDESMPSLDFEFPEDSSEATMPVLQLRRSLSCESFATSTDLELPSFFRSSRSSGRSHDRPSLLLGESSPPFVGKARVNNSVQRTVSVVDDEDGVDNFIEGLALHMSSLLRPEDLRPTEESIRLSIDSIGQDQSAMGGSGIVVTDNFGASITKSRTDLSKTTIVKLYQRILELTDKQHELKAQPESDSDERKEIARELEGLYAKLRLEVEV</sequence>
<dbReference type="InterPro" id="IPR013083">
    <property type="entry name" value="Znf_RING/FYVE/PHD"/>
</dbReference>
<dbReference type="PROSITE" id="PS50178">
    <property type="entry name" value="ZF_FYVE"/>
    <property type="match status" value="1"/>
</dbReference>
<dbReference type="SMART" id="SM00064">
    <property type="entry name" value="FYVE"/>
    <property type="match status" value="1"/>
</dbReference>
<dbReference type="InterPro" id="IPR052727">
    <property type="entry name" value="Rab4/Rab5_effector"/>
</dbReference>
<dbReference type="SUPFAM" id="SSF55961">
    <property type="entry name" value="Bet v1-like"/>
    <property type="match status" value="1"/>
</dbReference>
<evidence type="ECO:0000256" key="5">
    <source>
        <dbReference type="SAM" id="MobiDB-lite"/>
    </source>
</evidence>
<keyword evidence="1" id="KW-0479">Metal-binding</keyword>
<protein>
    <recommendedName>
        <fullName evidence="6">FYVE-type domain-containing protein</fullName>
    </recommendedName>
</protein>
<dbReference type="Proteomes" id="UP001162031">
    <property type="component" value="Unassembled WGS sequence"/>
</dbReference>
<dbReference type="GO" id="GO:0008270">
    <property type="term" value="F:zinc ion binding"/>
    <property type="evidence" value="ECO:0007669"/>
    <property type="project" value="UniProtKB-KW"/>
</dbReference>
<dbReference type="CDD" id="cd00065">
    <property type="entry name" value="FYVE_like_SF"/>
    <property type="match status" value="1"/>
</dbReference>
<dbReference type="InterPro" id="IPR017455">
    <property type="entry name" value="Znf_FYVE-rel"/>
</dbReference>
<dbReference type="InterPro" id="IPR023393">
    <property type="entry name" value="START-like_dom_sf"/>
</dbReference>
<accession>A0AAV0TET4</accession>
<organism evidence="7 8">
    <name type="scientific">Hyaloperonospora brassicae</name>
    <name type="common">Brassica downy mildew</name>
    <name type="synonym">Peronospora brassicae</name>
    <dbReference type="NCBI Taxonomy" id="162125"/>
    <lineage>
        <taxon>Eukaryota</taxon>
        <taxon>Sar</taxon>
        <taxon>Stramenopiles</taxon>
        <taxon>Oomycota</taxon>
        <taxon>Peronosporomycetes</taxon>
        <taxon>Peronosporales</taxon>
        <taxon>Peronosporaceae</taxon>
        <taxon>Hyaloperonospora</taxon>
    </lineage>
</organism>
<dbReference type="PANTHER" id="PTHR13510:SF44">
    <property type="entry name" value="RABENOSYN-5"/>
    <property type="match status" value="1"/>
</dbReference>
<dbReference type="InterPro" id="IPR011011">
    <property type="entry name" value="Znf_FYVE_PHD"/>
</dbReference>
<dbReference type="Gene3D" id="3.30.530.20">
    <property type="match status" value="1"/>
</dbReference>
<evidence type="ECO:0000259" key="6">
    <source>
        <dbReference type="PROSITE" id="PS50178"/>
    </source>
</evidence>
<feature type="compositionally biased region" description="Basic residues" evidence="5">
    <location>
        <begin position="418"/>
        <end position="427"/>
    </location>
</feature>
<evidence type="ECO:0000256" key="2">
    <source>
        <dbReference type="ARBA" id="ARBA00022771"/>
    </source>
</evidence>
<name>A0AAV0TET4_HYABA</name>
<evidence type="ECO:0000313" key="8">
    <source>
        <dbReference type="Proteomes" id="UP001162031"/>
    </source>
</evidence>